<keyword evidence="1" id="KW-0175">Coiled coil</keyword>
<sequence length="400" mass="43937">MLHNISVPFFPKFLTCIKGSLTLHIKITMTAVATAHSDLDQFLTNFDSKGGISKEQEKAVKTSVNEQIKDGDLRQKANEELKRMGESVRVDDKKVILDEHKNVKLYAPEWIDIHNTYTDLMHESQGTANKLKNKMNYLVDVLLPISENVNFETAKKAKAIDKYILDLTQFADNGDKHATGFLRIRQRVGSFRDKLTNEVKQQQVDVQNELNNVISKIEALEKELNATLKLAGPNLAKTGGATIAAAGTAGTIIATAGLAALAPVAGIGILAAGLAGLGFSTFSANKERLAKEAAKKEELSGLIRQRDELLARKENLEEVLKELNKLGTVFDDLITRLSAMESIWRMLITDAGSLRDSLQYLDSADEAFIFEMTADSAKAVYKTLASALDTYTLAVAPIKK</sequence>
<dbReference type="SUPFAM" id="SSF58100">
    <property type="entry name" value="Bacterial hemolysins"/>
    <property type="match status" value="1"/>
</dbReference>
<evidence type="ECO:0000313" key="4">
    <source>
        <dbReference type="Proteomes" id="UP000724874"/>
    </source>
</evidence>
<keyword evidence="2" id="KW-0472">Membrane</keyword>
<dbReference type="Proteomes" id="UP000724874">
    <property type="component" value="Unassembled WGS sequence"/>
</dbReference>
<evidence type="ECO:0000256" key="2">
    <source>
        <dbReference type="SAM" id="Phobius"/>
    </source>
</evidence>
<reference evidence="3" key="1">
    <citation type="submission" date="2020-11" db="EMBL/GenBank/DDBJ databases">
        <authorList>
            <consortium name="DOE Joint Genome Institute"/>
            <person name="Ahrendt S."/>
            <person name="Riley R."/>
            <person name="Andreopoulos W."/>
            <person name="LaButti K."/>
            <person name="Pangilinan J."/>
            <person name="Ruiz-duenas F.J."/>
            <person name="Barrasa J.M."/>
            <person name="Sanchez-Garcia M."/>
            <person name="Camarero S."/>
            <person name="Miyauchi S."/>
            <person name="Serrano A."/>
            <person name="Linde D."/>
            <person name="Babiker R."/>
            <person name="Drula E."/>
            <person name="Ayuso-Fernandez I."/>
            <person name="Pacheco R."/>
            <person name="Padilla G."/>
            <person name="Ferreira P."/>
            <person name="Barriuso J."/>
            <person name="Kellner H."/>
            <person name="Castanera R."/>
            <person name="Alfaro M."/>
            <person name="Ramirez L."/>
            <person name="Pisabarro A.G."/>
            <person name="Kuo A."/>
            <person name="Tritt A."/>
            <person name="Lipzen A."/>
            <person name="He G."/>
            <person name="Yan M."/>
            <person name="Ng V."/>
            <person name="Cullen D."/>
            <person name="Martin F."/>
            <person name="Rosso M.-N."/>
            <person name="Henrissat B."/>
            <person name="Hibbett D."/>
            <person name="Martinez A.T."/>
            <person name="Grigoriev I.V."/>
        </authorList>
    </citation>
    <scope>NUCLEOTIDE SEQUENCE</scope>
    <source>
        <strain evidence="3">AH 44721</strain>
    </source>
</reference>
<name>A0A9P5NEF1_GYMJU</name>
<proteinExistence type="predicted"/>
<feature type="transmembrane region" description="Helical" evidence="2">
    <location>
        <begin position="258"/>
        <end position="279"/>
    </location>
</feature>
<evidence type="ECO:0000313" key="3">
    <source>
        <dbReference type="EMBL" id="KAF8878900.1"/>
    </source>
</evidence>
<dbReference type="OrthoDB" id="3046926at2759"/>
<dbReference type="Gene3D" id="1.20.1170.10">
    <property type="match status" value="1"/>
</dbReference>
<accession>A0A9P5NEF1</accession>
<protein>
    <submittedName>
        <fullName evidence="3">Uncharacterized protein</fullName>
    </submittedName>
</protein>
<gene>
    <name evidence="3" type="ORF">CPB84DRAFT_1793768</name>
</gene>
<keyword evidence="2" id="KW-0812">Transmembrane</keyword>
<dbReference type="EMBL" id="JADNYJ010000154">
    <property type="protein sequence ID" value="KAF8878900.1"/>
    <property type="molecule type" value="Genomic_DNA"/>
</dbReference>
<keyword evidence="4" id="KW-1185">Reference proteome</keyword>
<comment type="caution">
    <text evidence="3">The sequence shown here is derived from an EMBL/GenBank/DDBJ whole genome shotgun (WGS) entry which is preliminary data.</text>
</comment>
<evidence type="ECO:0000256" key="1">
    <source>
        <dbReference type="SAM" id="Coils"/>
    </source>
</evidence>
<organism evidence="3 4">
    <name type="scientific">Gymnopilus junonius</name>
    <name type="common">Spectacular rustgill mushroom</name>
    <name type="synonym">Gymnopilus spectabilis subsp. junonius</name>
    <dbReference type="NCBI Taxonomy" id="109634"/>
    <lineage>
        <taxon>Eukaryota</taxon>
        <taxon>Fungi</taxon>
        <taxon>Dikarya</taxon>
        <taxon>Basidiomycota</taxon>
        <taxon>Agaricomycotina</taxon>
        <taxon>Agaricomycetes</taxon>
        <taxon>Agaricomycetidae</taxon>
        <taxon>Agaricales</taxon>
        <taxon>Agaricineae</taxon>
        <taxon>Hymenogastraceae</taxon>
        <taxon>Gymnopilus</taxon>
    </lineage>
</organism>
<dbReference type="AlphaFoldDB" id="A0A9P5NEF1"/>
<feature type="coiled-coil region" evidence="1">
    <location>
        <begin position="299"/>
        <end position="326"/>
    </location>
</feature>
<feature type="coiled-coil region" evidence="1">
    <location>
        <begin position="192"/>
        <end position="230"/>
    </location>
</feature>
<keyword evidence="2" id="KW-1133">Transmembrane helix</keyword>